<dbReference type="OrthoDB" id="3216107at2"/>
<evidence type="ECO:0000313" key="3">
    <source>
        <dbReference type="Proteomes" id="UP000199041"/>
    </source>
</evidence>
<dbReference type="InterPro" id="IPR016181">
    <property type="entry name" value="Acyl_CoA_acyltransferase"/>
</dbReference>
<keyword evidence="2" id="KW-0808">Transferase</keyword>
<accession>A0A1H3ZHZ0</accession>
<dbReference type="Proteomes" id="UP000199041">
    <property type="component" value="Unassembled WGS sequence"/>
</dbReference>
<gene>
    <name evidence="2" type="ORF">SAMN05192529_11122</name>
</gene>
<dbReference type="PANTHER" id="PTHR43233:SF1">
    <property type="entry name" value="FAMILY N-ACETYLTRANSFERASE, PUTATIVE (AFU_ORTHOLOGUE AFUA_6G03350)-RELATED"/>
    <property type="match status" value="1"/>
</dbReference>
<keyword evidence="3" id="KW-1185">Reference proteome</keyword>
<dbReference type="EMBL" id="FNQY01000011">
    <property type="protein sequence ID" value="SEA22914.1"/>
    <property type="molecule type" value="Genomic_DNA"/>
</dbReference>
<dbReference type="PANTHER" id="PTHR43233">
    <property type="entry name" value="FAMILY N-ACETYLTRANSFERASE, PUTATIVE (AFU_ORTHOLOGUE AFUA_6G03350)-RELATED"/>
    <property type="match status" value="1"/>
</dbReference>
<reference evidence="2 3" key="1">
    <citation type="submission" date="2016-10" db="EMBL/GenBank/DDBJ databases">
        <authorList>
            <person name="de Groot N.N."/>
        </authorList>
    </citation>
    <scope>NUCLEOTIDE SEQUENCE [LARGE SCALE GENOMIC DNA]</scope>
    <source>
        <strain evidence="2 3">Vu-144</strain>
    </source>
</reference>
<protein>
    <submittedName>
        <fullName evidence="2">Acetyltransferase (GNAT) family protein</fullName>
    </submittedName>
</protein>
<dbReference type="AlphaFoldDB" id="A0A1H3ZHZ0"/>
<dbReference type="CDD" id="cd04301">
    <property type="entry name" value="NAT_SF"/>
    <property type="match status" value="1"/>
</dbReference>
<dbReference type="GO" id="GO:0016747">
    <property type="term" value="F:acyltransferase activity, transferring groups other than amino-acyl groups"/>
    <property type="evidence" value="ECO:0007669"/>
    <property type="project" value="InterPro"/>
</dbReference>
<name>A0A1H3ZHZ0_9BACT</name>
<evidence type="ECO:0000259" key="1">
    <source>
        <dbReference type="PROSITE" id="PS51186"/>
    </source>
</evidence>
<dbReference type="Gene3D" id="3.40.630.30">
    <property type="match status" value="1"/>
</dbReference>
<dbReference type="InterPro" id="IPR000182">
    <property type="entry name" value="GNAT_dom"/>
</dbReference>
<dbReference type="Pfam" id="PF00583">
    <property type="entry name" value="Acetyltransf_1"/>
    <property type="match status" value="1"/>
</dbReference>
<sequence>MPSQISGLSKQTLPVYQIKTGYANMQVTAIHQYLSQQSYWAGGIPLETVDTALKNSFCIGAFTENKQVGFARLITDYSTFAYLADVYILENHRKQGLSKAMMTHLMELPWVGSLRRLMLATKDAHELYRQFGFGSPLKPELLMEITRPGIYLKKKQ</sequence>
<proteinExistence type="predicted"/>
<dbReference type="PROSITE" id="PS51186">
    <property type="entry name" value="GNAT"/>
    <property type="match status" value="1"/>
</dbReference>
<dbReference type="SUPFAM" id="SSF55729">
    <property type="entry name" value="Acyl-CoA N-acyltransferases (Nat)"/>
    <property type="match status" value="1"/>
</dbReference>
<evidence type="ECO:0000313" key="2">
    <source>
        <dbReference type="EMBL" id="SEA22914.1"/>
    </source>
</evidence>
<dbReference type="InterPro" id="IPR053144">
    <property type="entry name" value="Acetyltransferase_Butenolide"/>
</dbReference>
<organism evidence="2 3">
    <name type="scientific">Arachidicoccus rhizosphaerae</name>
    <dbReference type="NCBI Taxonomy" id="551991"/>
    <lineage>
        <taxon>Bacteria</taxon>
        <taxon>Pseudomonadati</taxon>
        <taxon>Bacteroidota</taxon>
        <taxon>Chitinophagia</taxon>
        <taxon>Chitinophagales</taxon>
        <taxon>Chitinophagaceae</taxon>
        <taxon>Arachidicoccus</taxon>
    </lineage>
</organism>
<dbReference type="STRING" id="551991.SAMN05192529_11122"/>
<dbReference type="RefSeq" id="WP_091397840.1">
    <property type="nucleotide sequence ID" value="NZ_FNQY01000011.1"/>
</dbReference>
<feature type="domain" description="N-acetyltransferase" evidence="1">
    <location>
        <begin position="20"/>
        <end position="148"/>
    </location>
</feature>